<gene>
    <name evidence="1" type="ORF">OG517_01805</name>
</gene>
<protein>
    <recommendedName>
        <fullName evidence="3">Secreted protein</fullName>
    </recommendedName>
</protein>
<dbReference type="EMBL" id="CP108090">
    <property type="protein sequence ID" value="WUQ10269.1"/>
    <property type="molecule type" value="Genomic_DNA"/>
</dbReference>
<keyword evidence="2" id="KW-1185">Reference proteome</keyword>
<accession>A0ABZ1T7G6</accession>
<sequence>MPAPRSVSTLLSNCGCAASAELTLGSITSGIRLPIASAANATGHSEVSSRCSIDLREREFEVVDSVG</sequence>
<dbReference type="Proteomes" id="UP001432039">
    <property type="component" value="Chromosome"/>
</dbReference>
<reference evidence="1" key="1">
    <citation type="submission" date="2022-10" db="EMBL/GenBank/DDBJ databases">
        <title>The complete genomes of actinobacterial strains from the NBC collection.</title>
        <authorList>
            <person name="Joergensen T.S."/>
            <person name="Alvarez Arevalo M."/>
            <person name="Sterndorff E.B."/>
            <person name="Faurdal D."/>
            <person name="Vuksanovic O."/>
            <person name="Mourched A.-S."/>
            <person name="Charusanti P."/>
            <person name="Shaw S."/>
            <person name="Blin K."/>
            <person name="Weber T."/>
        </authorList>
    </citation>
    <scope>NUCLEOTIDE SEQUENCE</scope>
    <source>
        <strain evidence="1">NBC_00248</strain>
    </source>
</reference>
<dbReference type="RefSeq" id="WP_328959831.1">
    <property type="nucleotide sequence ID" value="NZ_CP108090.1"/>
</dbReference>
<name>A0ABZ1T7G6_STRVG</name>
<evidence type="ECO:0008006" key="3">
    <source>
        <dbReference type="Google" id="ProtNLM"/>
    </source>
</evidence>
<evidence type="ECO:0000313" key="1">
    <source>
        <dbReference type="EMBL" id="WUQ10269.1"/>
    </source>
</evidence>
<proteinExistence type="predicted"/>
<organism evidence="1 2">
    <name type="scientific">Streptomyces virginiae</name>
    <name type="common">Streptomyces cinnamonensis</name>
    <dbReference type="NCBI Taxonomy" id="1961"/>
    <lineage>
        <taxon>Bacteria</taxon>
        <taxon>Bacillati</taxon>
        <taxon>Actinomycetota</taxon>
        <taxon>Actinomycetes</taxon>
        <taxon>Kitasatosporales</taxon>
        <taxon>Streptomycetaceae</taxon>
        <taxon>Streptomyces</taxon>
    </lineage>
</organism>
<evidence type="ECO:0000313" key="2">
    <source>
        <dbReference type="Proteomes" id="UP001432039"/>
    </source>
</evidence>